<keyword evidence="2" id="KW-1185">Reference proteome</keyword>
<accession>A0ABS0RCX1</accession>
<evidence type="ECO:0000313" key="1">
    <source>
        <dbReference type="EMBL" id="MBI0315244.1"/>
    </source>
</evidence>
<organism evidence="1 2">
    <name type="scientific">Streptomyces javensis</name>
    <dbReference type="NCBI Taxonomy" id="114698"/>
    <lineage>
        <taxon>Bacteria</taxon>
        <taxon>Bacillati</taxon>
        <taxon>Actinomycetota</taxon>
        <taxon>Actinomycetes</taxon>
        <taxon>Kitasatosporales</taxon>
        <taxon>Streptomycetaceae</taxon>
        <taxon>Streptomyces</taxon>
        <taxon>Streptomyces violaceusniger group</taxon>
    </lineage>
</organism>
<dbReference type="NCBIfam" id="NF033519">
    <property type="entry name" value="transpos_ISAzo13"/>
    <property type="match status" value="1"/>
</dbReference>
<protein>
    <submittedName>
        <fullName evidence="1">ISAzo13 family transposase</fullName>
    </submittedName>
</protein>
<dbReference type="RefSeq" id="WP_198278206.1">
    <property type="nucleotide sequence ID" value="NZ_BAAAIF010000073.1"/>
</dbReference>
<gene>
    <name evidence="1" type="ORF">JBF12_20105</name>
</gene>
<dbReference type="Proteomes" id="UP000638849">
    <property type="component" value="Unassembled WGS sequence"/>
</dbReference>
<reference evidence="1 2" key="1">
    <citation type="submission" date="2020-12" db="EMBL/GenBank/DDBJ databases">
        <authorList>
            <person name="Kusuma A.B."/>
            <person name="Nouioui I."/>
            <person name="Goodfellow M."/>
        </authorList>
    </citation>
    <scope>NUCLEOTIDE SEQUENCE [LARGE SCALE GENOMIC DNA]</scope>
    <source>
        <strain evidence="1 2">DSM 41764</strain>
    </source>
</reference>
<dbReference type="InterPro" id="IPR011518">
    <property type="entry name" value="Transposase_36"/>
</dbReference>
<evidence type="ECO:0000313" key="2">
    <source>
        <dbReference type="Proteomes" id="UP000638849"/>
    </source>
</evidence>
<name>A0ABS0RCX1_9ACTN</name>
<sequence length="694" mass="76764">MSFADDVLDQLALRFQVVLPHLNERQRRLMLAQEARLLGHGGVRAVARVAGVSESTVRNGVFELEAGGEPLPDGCVRRPGGGRKPAEEQDPFLVPALLKLVEPDERGDPMSPLRWTTKSLRNLAEELTRQGHQVSAPTVGRLLKGQGFSLQASAKALEGKQHPDRDAQFRYINEQVKEHQSGGQPVISIDAKKKEQLGQLPNPGRQWRPAGDPVQVEDHSFYFIGPDVDVAIPFGIYDLAHDSGWVNVGTDHDTSVFAVESIRRWWRARGRMDYPDADRLLITADCGGSNSYRYRLWKAELAAFAAQMGLTVTVCHFPPGTSKWNKVEHRLFSHITMNWRGRPLTSHEVVVNSIAATRTRTGLRVHAELDTGTYPVGISVSREHLRSLPVTPHDQHGSWNYTIAPAGAAGDCATNTSDRDQSRSQVLAMLSDPRLSGMTSSELETLCAQLAPAQAAQAEQRKFQQRGGRRLKAPGAHGRPLLSNADRILITVIYLRRVCSQKVLVDLLAINAVTIGKVISETRTLMDAQQVTVSQTAHYFSSAQELRDWAEDGATTRRMELSQTLSHPALTGLSRPDFQALLDRITVPYQAALEHRRHRQRGGDRRPGTRGGVFRQKITDADRILVTVLSQRALCDQQALATLFGVSRGTIRNAIEDVRPLLEQDTYVPTLAERRFATATDVLASVTEDGETPC</sequence>
<dbReference type="EMBL" id="JAEEAQ010000184">
    <property type="protein sequence ID" value="MBI0315244.1"/>
    <property type="molecule type" value="Genomic_DNA"/>
</dbReference>
<comment type="caution">
    <text evidence="1">The sequence shown here is derived from an EMBL/GenBank/DDBJ whole genome shotgun (WGS) entry which is preliminary data.</text>
</comment>
<proteinExistence type="predicted"/>
<dbReference type="Pfam" id="PF07592">
    <property type="entry name" value="DDE_Tnp_ISAZ013"/>
    <property type="match status" value="1"/>
</dbReference>